<protein>
    <submittedName>
        <fullName evidence="3">Uncharacterized protein</fullName>
    </submittedName>
</protein>
<feature type="region of interest" description="Disordered" evidence="1">
    <location>
        <begin position="61"/>
        <end position="85"/>
    </location>
</feature>
<feature type="transmembrane region" description="Helical" evidence="2">
    <location>
        <begin position="24"/>
        <end position="43"/>
    </location>
</feature>
<comment type="caution">
    <text evidence="3">The sequence shown here is derived from an EMBL/GenBank/DDBJ whole genome shotgun (WGS) entry which is preliminary data.</text>
</comment>
<feature type="region of interest" description="Disordered" evidence="1">
    <location>
        <begin position="283"/>
        <end position="356"/>
    </location>
</feature>
<feature type="compositionally biased region" description="Low complexity" evidence="1">
    <location>
        <begin position="220"/>
        <end position="234"/>
    </location>
</feature>
<gene>
    <name evidence="3" type="ORF">IW245_007396</name>
</gene>
<organism evidence="3 4">
    <name type="scientific">Longispora fulva</name>
    <dbReference type="NCBI Taxonomy" id="619741"/>
    <lineage>
        <taxon>Bacteria</taxon>
        <taxon>Bacillati</taxon>
        <taxon>Actinomycetota</taxon>
        <taxon>Actinomycetes</taxon>
        <taxon>Micromonosporales</taxon>
        <taxon>Micromonosporaceae</taxon>
        <taxon>Longispora</taxon>
    </lineage>
</organism>
<proteinExistence type="predicted"/>
<dbReference type="AlphaFoldDB" id="A0A8J7GPT7"/>
<name>A0A8J7GPT7_9ACTN</name>
<evidence type="ECO:0000313" key="3">
    <source>
        <dbReference type="EMBL" id="MBG6141202.1"/>
    </source>
</evidence>
<keyword evidence="4" id="KW-1185">Reference proteome</keyword>
<reference evidence="3" key="1">
    <citation type="submission" date="2020-11" db="EMBL/GenBank/DDBJ databases">
        <title>Sequencing the genomes of 1000 actinobacteria strains.</title>
        <authorList>
            <person name="Klenk H.-P."/>
        </authorList>
    </citation>
    <scope>NUCLEOTIDE SEQUENCE</scope>
    <source>
        <strain evidence="3">DSM 45356</strain>
    </source>
</reference>
<sequence length="419" mass="41674">MLVGSLLLILVAVALVIAGLAYASNLLLIAAVVICGVAAVLIYRGSRQPVAAAPTSSRATVIAQSRISDTSPSESSGGEDPSGRYADRVRLAGRITTAETVAPDWFRDRHATPAADTPGASGSSGGRGEPLSDLGGSGSDAGEPSSDPERSTFSSSQAFSDPGPAGSGQDFSGSAPTAHGSGRVFSDSPAAFDSGRDGSDPSTPTLEPGQAGSDPEPEAGRSASGASGAVSSPGLTTSGPGQAPSGLGLTSSGLGSALSDLGQASSGLGGALSELGLAADSQLPEAGRRHLTGSSYLGLTDPPERAAEPAAPPPGHLGGSAFAGPANRTTPDLDDEELEYEDDPEDEPAAQEVAPAVTSRIGRLTTRVWVVDGRPRYHLSGCHHLVGRDPEPLPVGEAQALGFSPCGLCEPATALGGRS</sequence>
<evidence type="ECO:0000256" key="2">
    <source>
        <dbReference type="SAM" id="Phobius"/>
    </source>
</evidence>
<dbReference type="EMBL" id="JADOUF010000001">
    <property type="protein sequence ID" value="MBG6141202.1"/>
    <property type="molecule type" value="Genomic_DNA"/>
</dbReference>
<accession>A0A8J7GPT7</accession>
<dbReference type="Proteomes" id="UP000622552">
    <property type="component" value="Unassembled WGS sequence"/>
</dbReference>
<feature type="compositionally biased region" description="Low complexity" evidence="1">
    <location>
        <begin position="245"/>
        <end position="269"/>
    </location>
</feature>
<feature type="compositionally biased region" description="Low complexity" evidence="1">
    <location>
        <begin position="68"/>
        <end position="79"/>
    </location>
</feature>
<keyword evidence="2" id="KW-0472">Membrane</keyword>
<evidence type="ECO:0000313" key="4">
    <source>
        <dbReference type="Proteomes" id="UP000622552"/>
    </source>
</evidence>
<feature type="compositionally biased region" description="Acidic residues" evidence="1">
    <location>
        <begin position="332"/>
        <end position="349"/>
    </location>
</feature>
<feature type="region of interest" description="Disordered" evidence="1">
    <location>
        <begin position="102"/>
        <end position="269"/>
    </location>
</feature>
<keyword evidence="2" id="KW-0812">Transmembrane</keyword>
<keyword evidence="2" id="KW-1133">Transmembrane helix</keyword>
<evidence type="ECO:0000256" key="1">
    <source>
        <dbReference type="SAM" id="MobiDB-lite"/>
    </source>
</evidence>
<dbReference type="RefSeq" id="WP_197008958.1">
    <property type="nucleotide sequence ID" value="NZ_BONS01000030.1"/>
</dbReference>